<dbReference type="RefSeq" id="WP_126519094.1">
    <property type="nucleotide sequence ID" value="NZ_RXNU01000002.1"/>
</dbReference>
<feature type="domain" description="SH3b" evidence="2">
    <location>
        <begin position="30"/>
        <end position="67"/>
    </location>
</feature>
<dbReference type="AlphaFoldDB" id="A0A431WX24"/>
<accession>A0A431WX24</accession>
<dbReference type="EMBL" id="RXNU01000002">
    <property type="protein sequence ID" value="RTR40056.1"/>
    <property type="molecule type" value="Genomic_DNA"/>
</dbReference>
<sequence>MYKALIAILILNIPFPTLSSDEFWVTSDRLNRRTCPATSCGVVGQLFYREQVKVFERKSDWIRITKYYDAFCQNGTSNYVDSGNAHCIPENGIVDAKFAEWVSVKYLSSQRPTDPGKNASGVAKAIAQSDDYRIYQQAFTVAAESLIKSKKCTFSELKEIGGFIKSSKYKNQPIYFTYCGGSTASNKIHLNAETGQLFK</sequence>
<dbReference type="OrthoDB" id="74312at2"/>
<keyword evidence="4" id="KW-1185">Reference proteome</keyword>
<evidence type="ECO:0000313" key="3">
    <source>
        <dbReference type="EMBL" id="RTR40056.1"/>
    </source>
</evidence>
<keyword evidence="1" id="KW-0732">Signal</keyword>
<evidence type="ECO:0000256" key="1">
    <source>
        <dbReference type="SAM" id="SignalP"/>
    </source>
</evidence>
<dbReference type="Gene3D" id="2.30.30.40">
    <property type="entry name" value="SH3 Domains"/>
    <property type="match status" value="1"/>
</dbReference>
<dbReference type="InterPro" id="IPR003646">
    <property type="entry name" value="SH3-like_bac-type"/>
</dbReference>
<name>A0A431WX24_9GAMM</name>
<protein>
    <submittedName>
        <fullName evidence="3">SH3 domain-containing protein</fullName>
    </submittedName>
</protein>
<gene>
    <name evidence="3" type="ORF">EKG38_04815</name>
</gene>
<evidence type="ECO:0000259" key="2">
    <source>
        <dbReference type="Pfam" id="PF08239"/>
    </source>
</evidence>
<dbReference type="Proteomes" id="UP000267448">
    <property type="component" value="Unassembled WGS sequence"/>
</dbReference>
<reference evidence="3 4" key="1">
    <citation type="submission" date="2018-12" db="EMBL/GenBank/DDBJ databases">
        <authorList>
            <person name="Yu L."/>
        </authorList>
    </citation>
    <scope>NUCLEOTIDE SEQUENCE [LARGE SCALE GENOMIC DNA]</scope>
    <source>
        <strain evidence="3 4">HAW-EB2</strain>
    </source>
</reference>
<proteinExistence type="predicted"/>
<feature type="chain" id="PRO_5019556079" evidence="1">
    <location>
        <begin position="20"/>
        <end position="199"/>
    </location>
</feature>
<feature type="signal peptide" evidence="1">
    <location>
        <begin position="1"/>
        <end position="19"/>
    </location>
</feature>
<evidence type="ECO:0000313" key="4">
    <source>
        <dbReference type="Proteomes" id="UP000267448"/>
    </source>
</evidence>
<comment type="caution">
    <text evidence="3">The sequence shown here is derived from an EMBL/GenBank/DDBJ whole genome shotgun (WGS) entry which is preliminary data.</text>
</comment>
<organism evidence="3 4">
    <name type="scientific">Shewanella canadensis</name>
    <dbReference type="NCBI Taxonomy" id="271096"/>
    <lineage>
        <taxon>Bacteria</taxon>
        <taxon>Pseudomonadati</taxon>
        <taxon>Pseudomonadota</taxon>
        <taxon>Gammaproteobacteria</taxon>
        <taxon>Alteromonadales</taxon>
        <taxon>Shewanellaceae</taxon>
        <taxon>Shewanella</taxon>
    </lineage>
</organism>
<dbReference type="Pfam" id="PF08239">
    <property type="entry name" value="SH3_3"/>
    <property type="match status" value="1"/>
</dbReference>